<comment type="caution">
    <text evidence="2">The sequence shown here is derived from an EMBL/GenBank/DDBJ whole genome shotgun (WGS) entry which is preliminary data.</text>
</comment>
<proteinExistence type="predicted"/>
<evidence type="ECO:0000313" key="2">
    <source>
        <dbReference type="EMBL" id="TNN26897.1"/>
    </source>
</evidence>
<dbReference type="Proteomes" id="UP000314294">
    <property type="component" value="Unassembled WGS sequence"/>
</dbReference>
<dbReference type="EMBL" id="SRLO01009296">
    <property type="protein sequence ID" value="TNN26897.1"/>
    <property type="molecule type" value="Genomic_DNA"/>
</dbReference>
<keyword evidence="3" id="KW-1185">Reference proteome</keyword>
<sequence length="88" mass="9416">MAAKRPSSGGRGAARPNPDAPRTCAAAAAWAAAGQIHLKHTAAYISLDSGYRRRESASSAQHRQKAKRIYNTSSVRRDTATPSPPRNM</sequence>
<protein>
    <submittedName>
        <fullName evidence="2">Uncharacterized protein</fullName>
    </submittedName>
</protein>
<accession>A0A4Z2EDA6</accession>
<feature type="region of interest" description="Disordered" evidence="1">
    <location>
        <begin position="51"/>
        <end position="88"/>
    </location>
</feature>
<dbReference type="AlphaFoldDB" id="A0A4Z2EDA6"/>
<organism evidence="2 3">
    <name type="scientific">Liparis tanakae</name>
    <name type="common">Tanaka's snailfish</name>
    <dbReference type="NCBI Taxonomy" id="230148"/>
    <lineage>
        <taxon>Eukaryota</taxon>
        <taxon>Metazoa</taxon>
        <taxon>Chordata</taxon>
        <taxon>Craniata</taxon>
        <taxon>Vertebrata</taxon>
        <taxon>Euteleostomi</taxon>
        <taxon>Actinopterygii</taxon>
        <taxon>Neopterygii</taxon>
        <taxon>Teleostei</taxon>
        <taxon>Neoteleostei</taxon>
        <taxon>Acanthomorphata</taxon>
        <taxon>Eupercaria</taxon>
        <taxon>Perciformes</taxon>
        <taxon>Cottioidei</taxon>
        <taxon>Cottales</taxon>
        <taxon>Liparidae</taxon>
        <taxon>Liparis</taxon>
    </lineage>
</organism>
<name>A0A4Z2EDA6_9TELE</name>
<gene>
    <name evidence="2" type="ORF">EYF80_062961</name>
</gene>
<evidence type="ECO:0000256" key="1">
    <source>
        <dbReference type="SAM" id="MobiDB-lite"/>
    </source>
</evidence>
<feature type="region of interest" description="Disordered" evidence="1">
    <location>
        <begin position="1"/>
        <end position="22"/>
    </location>
</feature>
<evidence type="ECO:0000313" key="3">
    <source>
        <dbReference type="Proteomes" id="UP000314294"/>
    </source>
</evidence>
<reference evidence="2 3" key="1">
    <citation type="submission" date="2019-03" db="EMBL/GenBank/DDBJ databases">
        <title>First draft genome of Liparis tanakae, snailfish: a comprehensive survey of snailfish specific genes.</title>
        <authorList>
            <person name="Kim W."/>
            <person name="Song I."/>
            <person name="Jeong J.-H."/>
            <person name="Kim D."/>
            <person name="Kim S."/>
            <person name="Ryu S."/>
            <person name="Song J.Y."/>
            <person name="Lee S.K."/>
        </authorList>
    </citation>
    <scope>NUCLEOTIDE SEQUENCE [LARGE SCALE GENOMIC DNA]</scope>
    <source>
        <tissue evidence="2">Muscle</tissue>
    </source>
</reference>